<dbReference type="SUPFAM" id="SSF54909">
    <property type="entry name" value="Dimeric alpha+beta barrel"/>
    <property type="match status" value="1"/>
</dbReference>
<dbReference type="OrthoDB" id="9806380at2"/>
<evidence type="ECO:0000313" key="3">
    <source>
        <dbReference type="Proteomes" id="UP000184514"/>
    </source>
</evidence>
<protein>
    <recommendedName>
        <fullName evidence="1">DUF1330 domain-containing protein</fullName>
    </recommendedName>
</protein>
<feature type="domain" description="DUF1330" evidence="1">
    <location>
        <begin position="3"/>
        <end position="95"/>
    </location>
</feature>
<dbReference type="EMBL" id="MLCB01000138">
    <property type="protein sequence ID" value="OJI93614.1"/>
    <property type="molecule type" value="Genomic_DNA"/>
</dbReference>
<evidence type="ECO:0000259" key="1">
    <source>
        <dbReference type="Pfam" id="PF07045"/>
    </source>
</evidence>
<reference evidence="2 3" key="1">
    <citation type="submission" date="2016-10" db="EMBL/GenBank/DDBJ databases">
        <title>Genome sequence of Planktotalea frisia SH6-1.</title>
        <authorList>
            <person name="Poehlein A."/>
            <person name="Bakenhus I."/>
            <person name="Voget S."/>
            <person name="Brinkhoff T."/>
            <person name="Simon M."/>
        </authorList>
    </citation>
    <scope>NUCLEOTIDE SEQUENCE [LARGE SCALE GENOMIC DNA]</scope>
    <source>
        <strain evidence="2 3">SH6-1</strain>
    </source>
</reference>
<comment type="caution">
    <text evidence="2">The sequence shown here is derived from an EMBL/GenBank/DDBJ whole genome shotgun (WGS) entry which is preliminary data.</text>
</comment>
<dbReference type="Gene3D" id="3.30.70.100">
    <property type="match status" value="1"/>
</dbReference>
<gene>
    <name evidence="2" type="ORF">PFRI_21680</name>
</gene>
<evidence type="ECO:0000313" key="2">
    <source>
        <dbReference type="EMBL" id="OJI93614.1"/>
    </source>
</evidence>
<keyword evidence="3" id="KW-1185">Reference proteome</keyword>
<dbReference type="PANTHER" id="PTHR41521">
    <property type="match status" value="1"/>
</dbReference>
<dbReference type="Proteomes" id="UP000184514">
    <property type="component" value="Unassembled WGS sequence"/>
</dbReference>
<dbReference type="STRING" id="696762.PFRI_21680"/>
<dbReference type="InterPro" id="IPR010753">
    <property type="entry name" value="DUF1330"/>
</dbReference>
<accession>A0A1L9NWS5</accession>
<dbReference type="AlphaFoldDB" id="A0A1L9NWS5"/>
<name>A0A1L9NWS5_9RHOB</name>
<dbReference type="Pfam" id="PF07045">
    <property type="entry name" value="DUF1330"/>
    <property type="match status" value="1"/>
</dbReference>
<dbReference type="InterPro" id="IPR011008">
    <property type="entry name" value="Dimeric_a/b-barrel"/>
</dbReference>
<dbReference type="PANTHER" id="PTHR41521:SF4">
    <property type="entry name" value="BLR0684 PROTEIN"/>
    <property type="match status" value="1"/>
</dbReference>
<dbReference type="RefSeq" id="WP_072630723.1">
    <property type="nucleotide sequence ID" value="NZ_MLCB01000138.1"/>
</dbReference>
<sequence>MPKGYWIGHVTIDDAETYKLYQEANAAPFKEYGAKFLVRGGPQEVREGEMRARSVVLEFPSIEAAYACYESDAYQAAKAIRDAVSAGDIAIVEGYDPI</sequence>
<proteinExistence type="predicted"/>
<organism evidence="2 3">
    <name type="scientific">Planktotalea frisia</name>
    <dbReference type="NCBI Taxonomy" id="696762"/>
    <lineage>
        <taxon>Bacteria</taxon>
        <taxon>Pseudomonadati</taxon>
        <taxon>Pseudomonadota</taxon>
        <taxon>Alphaproteobacteria</taxon>
        <taxon>Rhodobacterales</taxon>
        <taxon>Paracoccaceae</taxon>
        <taxon>Planktotalea</taxon>
    </lineage>
</organism>